<keyword evidence="1" id="KW-1133">Transmembrane helix</keyword>
<dbReference type="EMBL" id="JARKIF010000021">
    <property type="protein sequence ID" value="KAJ7617335.1"/>
    <property type="molecule type" value="Genomic_DNA"/>
</dbReference>
<proteinExistence type="predicted"/>
<feature type="transmembrane region" description="Helical" evidence="1">
    <location>
        <begin position="468"/>
        <end position="493"/>
    </location>
</feature>
<feature type="transmembrane region" description="Helical" evidence="1">
    <location>
        <begin position="423"/>
        <end position="445"/>
    </location>
</feature>
<keyword evidence="1" id="KW-0812">Transmembrane</keyword>
<protein>
    <submittedName>
        <fullName evidence="2">Uncharacterized protein</fullName>
    </submittedName>
</protein>
<organism evidence="2 3">
    <name type="scientific">Roridomyces roridus</name>
    <dbReference type="NCBI Taxonomy" id="1738132"/>
    <lineage>
        <taxon>Eukaryota</taxon>
        <taxon>Fungi</taxon>
        <taxon>Dikarya</taxon>
        <taxon>Basidiomycota</taxon>
        <taxon>Agaricomycotina</taxon>
        <taxon>Agaricomycetes</taxon>
        <taxon>Agaricomycetidae</taxon>
        <taxon>Agaricales</taxon>
        <taxon>Marasmiineae</taxon>
        <taxon>Mycenaceae</taxon>
        <taxon>Roridomyces</taxon>
    </lineage>
</organism>
<accession>A0AAD7FDE7</accession>
<feature type="transmembrane region" description="Helical" evidence="1">
    <location>
        <begin position="1011"/>
        <end position="1036"/>
    </location>
</feature>
<keyword evidence="1" id="KW-0472">Membrane</keyword>
<evidence type="ECO:0000313" key="2">
    <source>
        <dbReference type="EMBL" id="KAJ7617335.1"/>
    </source>
</evidence>
<dbReference type="AlphaFoldDB" id="A0AAD7FDE7"/>
<keyword evidence="3" id="KW-1185">Reference proteome</keyword>
<evidence type="ECO:0000313" key="3">
    <source>
        <dbReference type="Proteomes" id="UP001221142"/>
    </source>
</evidence>
<sequence>MAPFPTGHRVRDVKSPQLGKAIRGHRLAQIHVSVEQTRRTAIYESPIVTSLFTRFSPKLGFGGTRISIWHLFAPVLTSRTSSRKYFFVHFRVVRMYLRVDLSLSTFLIRTAARPTRKRIGRDDLRGRKDPLRGYAVDSEDETSKEMSFRPYHASSLERTKWIRVASYCEFKMPMISREIGVNYVTQSNSVRKSTGSTDSVSSLPSDSMASRYIFKGAGTWYLRSSAPLRHSRTRAAAVTVTMGHHRCLVVGYTLAAAAGVGARKIYLTITDNRSGLEVHGVVICGEFGAATWQEIPGRTKSACWLGVTQFGTGNHLGGLGNTASCNDITLIGIVSGPYAGVGTVALTLSPFAVSARGQGVSPYEIYESNFDRIAPLALVVVLTHLFADYENATNVNGLLPGYRAAFVEAVGVLSENERRRTRWATTIFLGQTALLVFTWGFFGIVQQRGSIPLSFDNALWVEMHPRPVTLLVTLVSTALANISTFLFACGLRYAVTLHLYGRGMLLSKFTSAVALSSRSPINDTRRWKWALASGFVIFLTGVQLSARLQLDVSSISQAPTLQTSGELDFCIVNSSSEHNPQWKVGEMAWDYMVWSPPLSPLPPTCAAEGELNTSLPTLSESSVPSLSTDGVAFLGLPVFEHRSRLLTDRVKVPVRVSLCIPAPSPTNFASLQEVHERAAMQPAFGVGLTESGFALLKFDDGLNSSLTMMDQTFTAETWGVLPMTVVALNSTVWFPNSTLIPGGFQVKSLLDLPDGLDATYNMTQQGFTVAIDCEFQDPDTTSSSATLIKDSVADWDSGNQNGNIKFSQLSANCDVPIIGSSTAYTLGDQANYVLMVGCAQDNNYTLTFRSSGKYDFLKPVSCTIAPLILSVTVNYTDVDPFDATINTAPSQSNVQPFQENSLGPAGLAAIFALQQTMSSAQEISNNVMGDELNSFLQDFDESNQFDDNDILGTLEDYIAAVAEYSSTVMRACISAKGQVFPNGIPDNLATNSSGFFLIRTFGWQHTSDATFAALIPGTLIALFSILVVLSTAVNYWSVAYTRFNPADPLQLMAASAAGGLDGIFHGGLKEGNLEARVDVPIFLQSIPGRGPVMVTQENLNYFT</sequence>
<dbReference type="Proteomes" id="UP001221142">
    <property type="component" value="Unassembled WGS sequence"/>
</dbReference>
<comment type="caution">
    <text evidence="2">The sequence shown here is derived from an EMBL/GenBank/DDBJ whole genome shotgun (WGS) entry which is preliminary data.</text>
</comment>
<evidence type="ECO:0000256" key="1">
    <source>
        <dbReference type="SAM" id="Phobius"/>
    </source>
</evidence>
<name>A0AAD7FDE7_9AGAR</name>
<gene>
    <name evidence="2" type="ORF">FB45DRAFT_872777</name>
</gene>
<reference evidence="2" key="1">
    <citation type="submission" date="2023-03" db="EMBL/GenBank/DDBJ databases">
        <title>Massive genome expansion in bonnet fungi (Mycena s.s.) driven by repeated elements and novel gene families across ecological guilds.</title>
        <authorList>
            <consortium name="Lawrence Berkeley National Laboratory"/>
            <person name="Harder C.B."/>
            <person name="Miyauchi S."/>
            <person name="Viragh M."/>
            <person name="Kuo A."/>
            <person name="Thoen E."/>
            <person name="Andreopoulos B."/>
            <person name="Lu D."/>
            <person name="Skrede I."/>
            <person name="Drula E."/>
            <person name="Henrissat B."/>
            <person name="Morin E."/>
            <person name="Kohler A."/>
            <person name="Barry K."/>
            <person name="LaButti K."/>
            <person name="Morin E."/>
            <person name="Salamov A."/>
            <person name="Lipzen A."/>
            <person name="Mereny Z."/>
            <person name="Hegedus B."/>
            <person name="Baldrian P."/>
            <person name="Stursova M."/>
            <person name="Weitz H."/>
            <person name="Taylor A."/>
            <person name="Grigoriev I.V."/>
            <person name="Nagy L.G."/>
            <person name="Martin F."/>
            <person name="Kauserud H."/>
        </authorList>
    </citation>
    <scope>NUCLEOTIDE SEQUENCE</scope>
    <source>
        <strain evidence="2">9284</strain>
    </source>
</reference>